<evidence type="ECO:0000313" key="3">
    <source>
        <dbReference type="EMBL" id="PJJ72799.1"/>
    </source>
</evidence>
<dbReference type="AlphaFoldDB" id="A0A2M9CLP1"/>
<reference evidence="3 4" key="1">
    <citation type="submission" date="2017-11" db="EMBL/GenBank/DDBJ databases">
        <title>Genomic Encyclopedia of Archaeal and Bacterial Type Strains, Phase II (KMG-II): From Individual Species to Whole Genera.</title>
        <authorList>
            <person name="Goeker M."/>
        </authorList>
    </citation>
    <scope>NUCLEOTIDE SEQUENCE [LARGE SCALE GENOMIC DNA]</scope>
    <source>
        <strain evidence="3 4">DSM 27393</strain>
    </source>
</reference>
<dbReference type="Gene3D" id="2.60.120.10">
    <property type="entry name" value="Jelly Rolls"/>
    <property type="match status" value="1"/>
</dbReference>
<dbReference type="SUPFAM" id="SSF47413">
    <property type="entry name" value="lambda repressor-like DNA-binding domains"/>
    <property type="match status" value="1"/>
</dbReference>
<dbReference type="GO" id="GO:0003677">
    <property type="term" value="F:DNA binding"/>
    <property type="evidence" value="ECO:0007669"/>
    <property type="project" value="UniProtKB-KW"/>
</dbReference>
<dbReference type="CDD" id="cd00093">
    <property type="entry name" value="HTH_XRE"/>
    <property type="match status" value="1"/>
</dbReference>
<name>A0A2M9CLP1_9MICO</name>
<comment type="caution">
    <text evidence="3">The sequence shown here is derived from an EMBL/GenBank/DDBJ whole genome shotgun (WGS) entry which is preliminary data.</text>
</comment>
<evidence type="ECO:0000313" key="4">
    <source>
        <dbReference type="Proteomes" id="UP000228758"/>
    </source>
</evidence>
<dbReference type="Pfam" id="PF07883">
    <property type="entry name" value="Cupin_2"/>
    <property type="match status" value="1"/>
</dbReference>
<dbReference type="SUPFAM" id="SSF51182">
    <property type="entry name" value="RmlC-like cupins"/>
    <property type="match status" value="1"/>
</dbReference>
<gene>
    <name evidence="3" type="ORF">CLV46_2376</name>
</gene>
<dbReference type="GO" id="GO:0005829">
    <property type="term" value="C:cytosol"/>
    <property type="evidence" value="ECO:0007669"/>
    <property type="project" value="TreeGrafter"/>
</dbReference>
<evidence type="ECO:0000259" key="2">
    <source>
        <dbReference type="PROSITE" id="PS50943"/>
    </source>
</evidence>
<dbReference type="EMBL" id="PGFF01000001">
    <property type="protein sequence ID" value="PJJ72799.1"/>
    <property type="molecule type" value="Genomic_DNA"/>
</dbReference>
<dbReference type="Proteomes" id="UP000228758">
    <property type="component" value="Unassembled WGS sequence"/>
</dbReference>
<organism evidence="3 4">
    <name type="scientific">Diaminobutyricimonas aerilata</name>
    <dbReference type="NCBI Taxonomy" id="1162967"/>
    <lineage>
        <taxon>Bacteria</taxon>
        <taxon>Bacillati</taxon>
        <taxon>Actinomycetota</taxon>
        <taxon>Actinomycetes</taxon>
        <taxon>Micrococcales</taxon>
        <taxon>Microbacteriaceae</taxon>
        <taxon>Diaminobutyricimonas</taxon>
    </lineage>
</organism>
<keyword evidence="1" id="KW-0238">DNA-binding</keyword>
<dbReference type="PANTHER" id="PTHR46797:SF1">
    <property type="entry name" value="METHYLPHOSPHONATE SYNTHASE"/>
    <property type="match status" value="1"/>
</dbReference>
<dbReference type="InterPro" id="IPR011051">
    <property type="entry name" value="RmlC_Cupin_sf"/>
</dbReference>
<dbReference type="PANTHER" id="PTHR46797">
    <property type="entry name" value="HTH-TYPE TRANSCRIPTIONAL REGULATOR"/>
    <property type="match status" value="1"/>
</dbReference>
<keyword evidence="4" id="KW-1185">Reference proteome</keyword>
<dbReference type="SMART" id="SM00530">
    <property type="entry name" value="HTH_XRE"/>
    <property type="match status" value="1"/>
</dbReference>
<dbReference type="Gene3D" id="1.10.260.40">
    <property type="entry name" value="lambda repressor-like DNA-binding domains"/>
    <property type="match status" value="1"/>
</dbReference>
<dbReference type="InterPro" id="IPR001387">
    <property type="entry name" value="Cro/C1-type_HTH"/>
</dbReference>
<dbReference type="InterPro" id="IPR010982">
    <property type="entry name" value="Lambda_DNA-bd_dom_sf"/>
</dbReference>
<evidence type="ECO:0000256" key="1">
    <source>
        <dbReference type="ARBA" id="ARBA00023125"/>
    </source>
</evidence>
<dbReference type="RefSeq" id="WP_100364951.1">
    <property type="nucleotide sequence ID" value="NZ_PGFF01000001.1"/>
</dbReference>
<dbReference type="InterPro" id="IPR050807">
    <property type="entry name" value="TransReg_Diox_bact_type"/>
</dbReference>
<dbReference type="PROSITE" id="PS50943">
    <property type="entry name" value="HTH_CROC1"/>
    <property type="match status" value="1"/>
</dbReference>
<dbReference type="CDD" id="cd02209">
    <property type="entry name" value="cupin_XRE_C"/>
    <property type="match status" value="1"/>
</dbReference>
<proteinExistence type="predicted"/>
<protein>
    <submittedName>
        <fullName evidence="3">Helix-turn-helix protein</fullName>
    </submittedName>
</protein>
<dbReference type="GO" id="GO:0003700">
    <property type="term" value="F:DNA-binding transcription factor activity"/>
    <property type="evidence" value="ECO:0007669"/>
    <property type="project" value="TreeGrafter"/>
</dbReference>
<dbReference type="OrthoDB" id="513181at2"/>
<accession>A0A2M9CLP1</accession>
<dbReference type="Pfam" id="PF13560">
    <property type="entry name" value="HTH_31"/>
    <property type="match status" value="1"/>
</dbReference>
<dbReference type="InterPro" id="IPR014710">
    <property type="entry name" value="RmlC-like_jellyroll"/>
</dbReference>
<feature type="domain" description="HTH cro/C1-type" evidence="2">
    <location>
        <begin position="7"/>
        <end position="61"/>
    </location>
</feature>
<sequence>MELPARLRERRRRAGLTLAVAAERAGLSVSTLSRMETGERRVPLETAIDLARAYGVSLDELVADPTVSTPEVQRHGTRTYTALGPTLRTHRAHRITIEASDVHPTPRVHAGREWLYVLSGRMRLVLGDEDITVAAGETAEFDTRLPHWFGSDGSGRVDLLSLFDTEGERIHLRVQTSPKREG</sequence>
<dbReference type="InterPro" id="IPR013096">
    <property type="entry name" value="Cupin_2"/>
</dbReference>